<protein>
    <submittedName>
        <fullName evidence="5">Patatin-like phospholipase family protein</fullName>
    </submittedName>
</protein>
<evidence type="ECO:0000256" key="2">
    <source>
        <dbReference type="ARBA" id="ARBA00023098"/>
    </source>
</evidence>
<sequence length="346" mass="39170">MSNIQTDKISHHAESEEKVFKVLSIDGGGIKGLYSAMILERFEKKFQCHLADYFDLICGNSTGGLIALALSLKVEASKIAQLYYSQGEKIFKKQGRLEAFFRQFIYGGKHQNEELEKALRDIFRDKTISESYCLLCIPAFSLTDGRPFIFKYDHPEGNLSRDNETKYIDVALATSAAPTYLPVVQIQEQHNKQFIDGGVYANNPTLIGVVEALNYFVGSNKKFSRLMVMSISSLAVSTGKPLLLKRNRALIDWKQDLISPFAEGQSYLVDYMVKTLAQNSILSFEYVRIPSIGLSPEQSLIITLDNTTKDVLDLIKGFGDDQGLFYEKKPEVEKFFQQQKQYIIRS</sequence>
<dbReference type="NCBIfam" id="NF041079">
    <property type="entry name" value="CBASS_lipase"/>
    <property type="match status" value="1"/>
</dbReference>
<dbReference type="RefSeq" id="WP_193915063.1">
    <property type="nucleotide sequence ID" value="NZ_JADEXS020000001.1"/>
</dbReference>
<keyword evidence="2 3" id="KW-0443">Lipid metabolism</keyword>
<dbReference type="PANTHER" id="PTHR32176">
    <property type="entry name" value="XYLOSE ISOMERASE"/>
    <property type="match status" value="1"/>
</dbReference>
<feature type="short sequence motif" description="DGA/G" evidence="3">
    <location>
        <begin position="196"/>
        <end position="198"/>
    </location>
</feature>
<evidence type="ECO:0000259" key="4">
    <source>
        <dbReference type="PROSITE" id="PS51635"/>
    </source>
</evidence>
<dbReference type="PANTHER" id="PTHR32176:SF92">
    <property type="entry name" value="XYLOSE ISOMERASE"/>
    <property type="match status" value="1"/>
</dbReference>
<evidence type="ECO:0000256" key="3">
    <source>
        <dbReference type="PROSITE-ProRule" id="PRU01161"/>
    </source>
</evidence>
<dbReference type="GO" id="GO:0004620">
    <property type="term" value="F:phospholipase activity"/>
    <property type="evidence" value="ECO:0007669"/>
    <property type="project" value="TreeGrafter"/>
</dbReference>
<keyword evidence="6" id="KW-1185">Reference proteome</keyword>
<feature type="short sequence motif" description="GXSXG" evidence="3">
    <location>
        <begin position="59"/>
        <end position="63"/>
    </location>
</feature>
<comment type="caution">
    <text evidence="5">The sequence shown here is derived from an EMBL/GenBank/DDBJ whole genome shotgun (WGS) entry which is preliminary data.</text>
</comment>
<accession>A0A8J7ABP7</accession>
<dbReference type="Proteomes" id="UP000622533">
    <property type="component" value="Unassembled WGS sequence"/>
</dbReference>
<proteinExistence type="inferred from homology"/>
<dbReference type="PROSITE" id="PS51635">
    <property type="entry name" value="PNPLA"/>
    <property type="match status" value="1"/>
</dbReference>
<dbReference type="AlphaFoldDB" id="A0A8J7ABP7"/>
<feature type="active site" description="Nucleophile" evidence="3">
    <location>
        <position position="61"/>
    </location>
</feature>
<dbReference type="InterPro" id="IPR016035">
    <property type="entry name" value="Acyl_Trfase/lysoPLipase"/>
</dbReference>
<keyword evidence="3" id="KW-0378">Hydrolase</keyword>
<dbReference type="EMBL" id="JADEXS010000077">
    <property type="protein sequence ID" value="MBE9022402.1"/>
    <property type="molecule type" value="Genomic_DNA"/>
</dbReference>
<feature type="domain" description="PNPLA" evidence="4">
    <location>
        <begin position="23"/>
        <end position="209"/>
    </location>
</feature>
<dbReference type="CDD" id="cd07199">
    <property type="entry name" value="Pat17_PNPLA8_PNPLA9_like"/>
    <property type="match status" value="1"/>
</dbReference>
<dbReference type="SUPFAM" id="SSF52151">
    <property type="entry name" value="FabD/lysophospholipase-like"/>
    <property type="match status" value="1"/>
</dbReference>
<dbReference type="Gene3D" id="3.40.1090.10">
    <property type="entry name" value="Cytosolic phospholipase A2 catalytic domain"/>
    <property type="match status" value="1"/>
</dbReference>
<feature type="short sequence motif" description="GXGXXG" evidence="3">
    <location>
        <begin position="27"/>
        <end position="32"/>
    </location>
</feature>
<evidence type="ECO:0000256" key="1">
    <source>
        <dbReference type="ARBA" id="ARBA00010240"/>
    </source>
</evidence>
<evidence type="ECO:0000313" key="6">
    <source>
        <dbReference type="Proteomes" id="UP000622533"/>
    </source>
</evidence>
<dbReference type="Pfam" id="PF01734">
    <property type="entry name" value="Patatin"/>
    <property type="match status" value="1"/>
</dbReference>
<keyword evidence="3" id="KW-0442">Lipid degradation</keyword>
<name>A0A8J7ABP7_DESMC</name>
<feature type="active site" description="Proton acceptor" evidence="3">
    <location>
        <position position="196"/>
    </location>
</feature>
<gene>
    <name evidence="5" type="ORF">IQ276_08165</name>
</gene>
<dbReference type="GO" id="GO:0047372">
    <property type="term" value="F:monoacylglycerol lipase activity"/>
    <property type="evidence" value="ECO:0007669"/>
    <property type="project" value="TreeGrafter"/>
</dbReference>
<dbReference type="GO" id="GO:0016042">
    <property type="term" value="P:lipid catabolic process"/>
    <property type="evidence" value="ECO:0007669"/>
    <property type="project" value="UniProtKB-UniRule"/>
</dbReference>
<evidence type="ECO:0000313" key="5">
    <source>
        <dbReference type="EMBL" id="MBE9022402.1"/>
    </source>
</evidence>
<reference evidence="5" key="1">
    <citation type="submission" date="2020-10" db="EMBL/GenBank/DDBJ databases">
        <authorList>
            <person name="Castelo-Branco R."/>
            <person name="Eusebio N."/>
            <person name="Adriana R."/>
            <person name="Vieira A."/>
            <person name="Brugerolle De Fraissinette N."/>
            <person name="Rezende De Castro R."/>
            <person name="Schneider M.P."/>
            <person name="Vasconcelos V."/>
            <person name="Leao P.N."/>
        </authorList>
    </citation>
    <scope>NUCLEOTIDE SEQUENCE</scope>
    <source>
        <strain evidence="5">LEGE 12446</strain>
    </source>
</reference>
<comment type="similarity">
    <text evidence="1">Belongs to the patatin family.</text>
</comment>
<organism evidence="5 6">
    <name type="scientific">Desmonostoc muscorum LEGE 12446</name>
    <dbReference type="NCBI Taxonomy" id="1828758"/>
    <lineage>
        <taxon>Bacteria</taxon>
        <taxon>Bacillati</taxon>
        <taxon>Cyanobacteriota</taxon>
        <taxon>Cyanophyceae</taxon>
        <taxon>Nostocales</taxon>
        <taxon>Nostocaceae</taxon>
        <taxon>Desmonostoc</taxon>
    </lineage>
</organism>
<dbReference type="InterPro" id="IPR002641">
    <property type="entry name" value="PNPLA_dom"/>
</dbReference>